<evidence type="ECO:0000256" key="2">
    <source>
        <dbReference type="ARBA" id="ARBA00022840"/>
    </source>
</evidence>
<dbReference type="SUPFAM" id="SSF53067">
    <property type="entry name" value="Actin-like ATPase domain"/>
    <property type="match status" value="2"/>
</dbReference>
<dbReference type="GO" id="GO:0005524">
    <property type="term" value="F:ATP binding"/>
    <property type="evidence" value="ECO:0007669"/>
    <property type="project" value="UniProtKB-KW"/>
</dbReference>
<evidence type="ECO:0000313" key="4">
    <source>
        <dbReference type="EMBL" id="KAL3309103.1"/>
    </source>
</evidence>
<sequence length="293" mass="32710">MNEHTPQIDLYNFNTGETNRDFDIIFVLDIGGTLTKVTYASRYSIMHSVPTINEPKNNTSHQSSKELQYDFREEVREGIRMSFMQFETNNIEQGLDFIKKNILHDDFHHKSIKITGGGAHKYSQLIASKLALEVHKQDEMECIIKGCAFLLANVPDELFIYDKNQCPPQKFLSTNSKETYPFLLVNIGSGISILKVESPSKYTRVGGTSIGGGTFMGLSKLILGAKYSFDELLEMATLGDHRHVDMLVKDIYGGNYESLGLSGDLIASSFGMAECKPDCNANDLIKSLLITIA</sequence>
<keyword evidence="4" id="KW-0808">Transferase</keyword>
<dbReference type="Proteomes" id="UP001626550">
    <property type="component" value="Unassembled WGS sequence"/>
</dbReference>
<dbReference type="GO" id="GO:0015937">
    <property type="term" value="P:coenzyme A biosynthetic process"/>
    <property type="evidence" value="ECO:0007669"/>
    <property type="project" value="UniProtKB-KW"/>
</dbReference>
<dbReference type="AlphaFoldDB" id="A0ABD2PPU5"/>
<accession>A0ABD2PPU5</accession>
<dbReference type="InterPro" id="IPR004567">
    <property type="entry name" value="Type_II_PanK"/>
</dbReference>
<protein>
    <submittedName>
        <fullName evidence="4">Pantothenate kinase 4</fullName>
    </submittedName>
</protein>
<comment type="caution">
    <text evidence="4">The sequence shown here is derived from an EMBL/GenBank/DDBJ whole genome shotgun (WGS) entry which is preliminary data.</text>
</comment>
<dbReference type="Gene3D" id="3.30.420.510">
    <property type="match status" value="1"/>
</dbReference>
<evidence type="ECO:0000256" key="1">
    <source>
        <dbReference type="ARBA" id="ARBA00022741"/>
    </source>
</evidence>
<evidence type="ECO:0000256" key="3">
    <source>
        <dbReference type="ARBA" id="ARBA00022993"/>
    </source>
</evidence>
<dbReference type="EMBL" id="JBJKFK010004284">
    <property type="protein sequence ID" value="KAL3309103.1"/>
    <property type="molecule type" value="Genomic_DNA"/>
</dbReference>
<evidence type="ECO:0000313" key="5">
    <source>
        <dbReference type="Proteomes" id="UP001626550"/>
    </source>
</evidence>
<reference evidence="4 5" key="1">
    <citation type="submission" date="2024-11" db="EMBL/GenBank/DDBJ databases">
        <title>Adaptive evolution of stress response genes in parasites aligns with host niche diversity.</title>
        <authorList>
            <person name="Hahn C."/>
            <person name="Resl P."/>
        </authorList>
    </citation>
    <scope>NUCLEOTIDE SEQUENCE [LARGE SCALE GENOMIC DNA]</scope>
    <source>
        <strain evidence="4">EGGRZ-B1_66</strain>
        <tissue evidence="4">Body</tissue>
    </source>
</reference>
<keyword evidence="2" id="KW-0067">ATP-binding</keyword>
<dbReference type="PANTHER" id="PTHR12280:SF20">
    <property type="entry name" value="4'-PHOSPHOPANTETHEINE PHOSPHATASE"/>
    <property type="match status" value="1"/>
</dbReference>
<dbReference type="GO" id="GO:0016301">
    <property type="term" value="F:kinase activity"/>
    <property type="evidence" value="ECO:0007669"/>
    <property type="project" value="UniProtKB-KW"/>
</dbReference>
<proteinExistence type="predicted"/>
<keyword evidence="3" id="KW-0173">Coenzyme A biosynthesis</keyword>
<dbReference type="Pfam" id="PF03630">
    <property type="entry name" value="Fumble"/>
    <property type="match status" value="1"/>
</dbReference>
<dbReference type="PANTHER" id="PTHR12280">
    <property type="entry name" value="PANTOTHENATE KINASE"/>
    <property type="match status" value="1"/>
</dbReference>
<keyword evidence="5" id="KW-1185">Reference proteome</keyword>
<name>A0ABD2PPU5_9PLAT</name>
<organism evidence="4 5">
    <name type="scientific">Cichlidogyrus casuarinus</name>
    <dbReference type="NCBI Taxonomy" id="1844966"/>
    <lineage>
        <taxon>Eukaryota</taxon>
        <taxon>Metazoa</taxon>
        <taxon>Spiralia</taxon>
        <taxon>Lophotrochozoa</taxon>
        <taxon>Platyhelminthes</taxon>
        <taxon>Monogenea</taxon>
        <taxon>Monopisthocotylea</taxon>
        <taxon>Dactylogyridea</taxon>
        <taxon>Ancyrocephalidae</taxon>
        <taxon>Cichlidogyrus</taxon>
    </lineage>
</organism>
<keyword evidence="4" id="KW-0418">Kinase</keyword>
<dbReference type="Gene3D" id="3.30.420.40">
    <property type="match status" value="1"/>
</dbReference>
<keyword evidence="1" id="KW-0547">Nucleotide-binding</keyword>
<feature type="non-terminal residue" evidence="4">
    <location>
        <position position="293"/>
    </location>
</feature>
<gene>
    <name evidence="4" type="primary">PANK4_2</name>
    <name evidence="4" type="ORF">Ciccas_012351</name>
</gene>
<dbReference type="InterPro" id="IPR043129">
    <property type="entry name" value="ATPase_NBD"/>
</dbReference>